<dbReference type="InterPro" id="IPR019186">
    <property type="entry name" value="Nucleolar_protein_12"/>
</dbReference>
<evidence type="ECO:0000313" key="2">
    <source>
        <dbReference type="EMBL" id="KAF1992888.1"/>
    </source>
</evidence>
<feature type="region of interest" description="Disordered" evidence="1">
    <location>
        <begin position="112"/>
        <end position="145"/>
    </location>
</feature>
<dbReference type="EMBL" id="ML977759">
    <property type="protein sequence ID" value="KAF1992888.1"/>
    <property type="molecule type" value="Genomic_DNA"/>
</dbReference>
<dbReference type="Proteomes" id="UP000799779">
    <property type="component" value="Unassembled WGS sequence"/>
</dbReference>
<gene>
    <name evidence="2" type="ORF">P154DRAFT_528164</name>
</gene>
<dbReference type="OrthoDB" id="551633at2759"/>
<accession>A0A6A5VW02</accession>
<sequence>MDETTAAMSAKPTSRSKSEASDSEEEWTGFEEPPPLDQEQEYIDEDKYTTVTIESVGISRDGFQKSDPDALTEEEAKELEEKKKKWAKEKEDEDKAKAAKLEKLRLKKAAGRKKKFRYEAPAERKAERMKQRAKKSAKASKRKGE</sequence>
<dbReference type="AlphaFoldDB" id="A0A6A5VW02"/>
<feature type="region of interest" description="Disordered" evidence="1">
    <location>
        <begin position="57"/>
        <end position="96"/>
    </location>
</feature>
<feature type="compositionally biased region" description="Basic residues" evidence="1">
    <location>
        <begin position="131"/>
        <end position="145"/>
    </location>
</feature>
<proteinExistence type="predicted"/>
<reference evidence="2" key="1">
    <citation type="journal article" date="2020" name="Stud. Mycol.">
        <title>101 Dothideomycetes genomes: a test case for predicting lifestyles and emergence of pathogens.</title>
        <authorList>
            <person name="Haridas S."/>
            <person name="Albert R."/>
            <person name="Binder M."/>
            <person name="Bloem J."/>
            <person name="Labutti K."/>
            <person name="Salamov A."/>
            <person name="Andreopoulos B."/>
            <person name="Baker S."/>
            <person name="Barry K."/>
            <person name="Bills G."/>
            <person name="Bluhm B."/>
            <person name="Cannon C."/>
            <person name="Castanera R."/>
            <person name="Culley D."/>
            <person name="Daum C."/>
            <person name="Ezra D."/>
            <person name="Gonzalez J."/>
            <person name="Henrissat B."/>
            <person name="Kuo A."/>
            <person name="Liang C."/>
            <person name="Lipzen A."/>
            <person name="Lutzoni F."/>
            <person name="Magnuson J."/>
            <person name="Mondo S."/>
            <person name="Nolan M."/>
            <person name="Ohm R."/>
            <person name="Pangilinan J."/>
            <person name="Park H.-J."/>
            <person name="Ramirez L."/>
            <person name="Alfaro M."/>
            <person name="Sun H."/>
            <person name="Tritt A."/>
            <person name="Yoshinaga Y."/>
            <person name="Zwiers L.-H."/>
            <person name="Turgeon B."/>
            <person name="Goodwin S."/>
            <person name="Spatafora J."/>
            <person name="Crous P."/>
            <person name="Grigoriev I."/>
        </authorList>
    </citation>
    <scope>NUCLEOTIDE SEQUENCE</scope>
    <source>
        <strain evidence="2">CBS 123094</strain>
    </source>
</reference>
<protein>
    <submittedName>
        <fullName evidence="2">Uncharacterized protein</fullName>
    </submittedName>
</protein>
<feature type="region of interest" description="Disordered" evidence="1">
    <location>
        <begin position="1"/>
        <end position="42"/>
    </location>
</feature>
<evidence type="ECO:0000313" key="3">
    <source>
        <dbReference type="Proteomes" id="UP000799779"/>
    </source>
</evidence>
<feature type="compositionally biased region" description="Basic and acidic residues" evidence="1">
    <location>
        <begin position="117"/>
        <end position="130"/>
    </location>
</feature>
<name>A0A6A5VW02_9PLEO</name>
<evidence type="ECO:0000256" key="1">
    <source>
        <dbReference type="SAM" id="MobiDB-lite"/>
    </source>
</evidence>
<organism evidence="2 3">
    <name type="scientific">Amniculicola lignicola CBS 123094</name>
    <dbReference type="NCBI Taxonomy" id="1392246"/>
    <lineage>
        <taxon>Eukaryota</taxon>
        <taxon>Fungi</taxon>
        <taxon>Dikarya</taxon>
        <taxon>Ascomycota</taxon>
        <taxon>Pezizomycotina</taxon>
        <taxon>Dothideomycetes</taxon>
        <taxon>Pleosporomycetidae</taxon>
        <taxon>Pleosporales</taxon>
        <taxon>Amniculicolaceae</taxon>
        <taxon>Amniculicola</taxon>
    </lineage>
</organism>
<dbReference type="Pfam" id="PF09805">
    <property type="entry name" value="Nop25"/>
    <property type="match status" value="1"/>
</dbReference>
<keyword evidence="3" id="KW-1185">Reference proteome</keyword>
<feature type="compositionally biased region" description="Basic and acidic residues" evidence="1">
    <location>
        <begin position="79"/>
        <end position="96"/>
    </location>
</feature>